<dbReference type="InterPro" id="IPR009003">
    <property type="entry name" value="Peptidase_S1_PA"/>
</dbReference>
<dbReference type="Gene3D" id="2.40.10.10">
    <property type="entry name" value="Trypsin-like serine proteases"/>
    <property type="match status" value="1"/>
</dbReference>
<dbReference type="RefSeq" id="XP_011495566.1">
    <property type="nucleotide sequence ID" value="XM_011497264.1"/>
</dbReference>
<dbReference type="GeneID" id="105360372"/>
<evidence type="ECO:0000313" key="3">
    <source>
        <dbReference type="RefSeq" id="XP_011495566.1"/>
    </source>
</evidence>
<dbReference type="InterPro" id="IPR043504">
    <property type="entry name" value="Peptidase_S1_PA_chymotrypsin"/>
</dbReference>
<feature type="domain" description="Peptidase S1" evidence="1">
    <location>
        <begin position="2"/>
        <end position="80"/>
    </location>
</feature>
<keyword evidence="2" id="KW-1185">Reference proteome</keyword>
<dbReference type="SUPFAM" id="SSF50494">
    <property type="entry name" value="Trypsin-like serine proteases"/>
    <property type="match status" value="1"/>
</dbReference>
<gene>
    <name evidence="3" type="primary">LOC105360372</name>
</gene>
<dbReference type="Pfam" id="PF00089">
    <property type="entry name" value="Trypsin"/>
    <property type="match status" value="1"/>
</dbReference>
<sequence>MAGWGISNDNNTPAIMETVELKVLSIAECEDKIERLHGSRVPVNYRQICSSADPYALMSSGDSGGPLLSMGMVIGVNTATVPVTVKVPHPDKVNVHAGIEYYRAFILEAIGSSFVWS</sequence>
<reference evidence="3" key="1">
    <citation type="submission" date="2025-08" db="UniProtKB">
        <authorList>
            <consortium name="RefSeq"/>
        </authorList>
    </citation>
    <scope>IDENTIFICATION</scope>
</reference>
<dbReference type="GO" id="GO:0006508">
    <property type="term" value="P:proteolysis"/>
    <property type="evidence" value="ECO:0007669"/>
    <property type="project" value="InterPro"/>
</dbReference>
<dbReference type="KEGG" id="csol:105360372"/>
<organism evidence="2 3">
    <name type="scientific">Ceratosolen solmsi marchali</name>
    <dbReference type="NCBI Taxonomy" id="326594"/>
    <lineage>
        <taxon>Eukaryota</taxon>
        <taxon>Metazoa</taxon>
        <taxon>Ecdysozoa</taxon>
        <taxon>Arthropoda</taxon>
        <taxon>Hexapoda</taxon>
        <taxon>Insecta</taxon>
        <taxon>Pterygota</taxon>
        <taxon>Neoptera</taxon>
        <taxon>Endopterygota</taxon>
        <taxon>Hymenoptera</taxon>
        <taxon>Apocrita</taxon>
        <taxon>Proctotrupomorpha</taxon>
        <taxon>Chalcidoidea</taxon>
        <taxon>Agaonidae</taxon>
        <taxon>Agaoninae</taxon>
        <taxon>Ceratosolen</taxon>
    </lineage>
</organism>
<evidence type="ECO:0000259" key="1">
    <source>
        <dbReference type="Pfam" id="PF00089"/>
    </source>
</evidence>
<protein>
    <submittedName>
        <fullName evidence="3">Uncharacterized protein LOC105360372</fullName>
    </submittedName>
</protein>
<dbReference type="GO" id="GO:0004252">
    <property type="term" value="F:serine-type endopeptidase activity"/>
    <property type="evidence" value="ECO:0007669"/>
    <property type="project" value="InterPro"/>
</dbReference>
<name>A0AAJ6YCY4_9HYME</name>
<proteinExistence type="predicted"/>
<accession>A0AAJ6YCY4</accession>
<dbReference type="InterPro" id="IPR001254">
    <property type="entry name" value="Trypsin_dom"/>
</dbReference>
<dbReference type="AlphaFoldDB" id="A0AAJ6YCY4"/>
<dbReference type="Proteomes" id="UP000695007">
    <property type="component" value="Unplaced"/>
</dbReference>
<evidence type="ECO:0000313" key="2">
    <source>
        <dbReference type="Proteomes" id="UP000695007"/>
    </source>
</evidence>